<accession>A0A177APE6</accession>
<dbReference type="AlphaFoldDB" id="A0A177APE6"/>
<dbReference type="EMBL" id="LWCA01002425">
    <property type="protein sequence ID" value="OAF63878.1"/>
    <property type="molecule type" value="Genomic_DNA"/>
</dbReference>
<proteinExistence type="predicted"/>
<dbReference type="Proteomes" id="UP000078046">
    <property type="component" value="Unassembled WGS sequence"/>
</dbReference>
<keyword evidence="2" id="KW-1185">Reference proteome</keyword>
<sequence>MFISEQIIWLDKYNQYVNPTNINKLVENMNWKKHVHLNLQQCITLLSPNRVKVLNPDEILSVFYAMSIFEFFRSIKWHIAMNYQEELKYFIQPPALRRLLNNNEIISNLESSVTNAFREVDNSLTIIKELTLIINDITLKYEGALKEIKLQSLNDNFFVEDKLNDNL</sequence>
<reference evidence="1 2" key="1">
    <citation type="submission" date="2016-04" db="EMBL/GenBank/DDBJ databases">
        <title>The genome of Intoshia linei affirms orthonectids as highly simplified spiralians.</title>
        <authorList>
            <person name="Mikhailov K.V."/>
            <person name="Slusarev G.S."/>
            <person name="Nikitin M.A."/>
            <person name="Logacheva M.D."/>
            <person name="Penin A."/>
            <person name="Aleoshin V."/>
            <person name="Panchin Y.V."/>
        </authorList>
    </citation>
    <scope>NUCLEOTIDE SEQUENCE [LARGE SCALE GENOMIC DNA]</scope>
    <source>
        <strain evidence="1">Intl2013</strain>
        <tissue evidence="1">Whole animal</tissue>
    </source>
</reference>
<gene>
    <name evidence="1" type="ORF">A3Q56_08413</name>
</gene>
<evidence type="ECO:0000313" key="1">
    <source>
        <dbReference type="EMBL" id="OAF63878.1"/>
    </source>
</evidence>
<name>A0A177APE6_9BILA</name>
<evidence type="ECO:0000313" key="2">
    <source>
        <dbReference type="Proteomes" id="UP000078046"/>
    </source>
</evidence>
<organism evidence="1 2">
    <name type="scientific">Intoshia linei</name>
    <dbReference type="NCBI Taxonomy" id="1819745"/>
    <lineage>
        <taxon>Eukaryota</taxon>
        <taxon>Metazoa</taxon>
        <taxon>Spiralia</taxon>
        <taxon>Lophotrochozoa</taxon>
        <taxon>Mesozoa</taxon>
        <taxon>Orthonectida</taxon>
        <taxon>Rhopaluridae</taxon>
        <taxon>Intoshia</taxon>
    </lineage>
</organism>
<protein>
    <submittedName>
        <fullName evidence="1">Uncharacterized protein</fullName>
    </submittedName>
</protein>
<comment type="caution">
    <text evidence="1">The sequence shown here is derived from an EMBL/GenBank/DDBJ whole genome shotgun (WGS) entry which is preliminary data.</text>
</comment>